<feature type="transmembrane region" description="Helical" evidence="2">
    <location>
        <begin position="156"/>
        <end position="175"/>
    </location>
</feature>
<feature type="region of interest" description="Disordered" evidence="1">
    <location>
        <begin position="623"/>
        <end position="642"/>
    </location>
</feature>
<keyword evidence="2" id="KW-0472">Membrane</keyword>
<feature type="transmembrane region" description="Helical" evidence="2">
    <location>
        <begin position="259"/>
        <end position="275"/>
    </location>
</feature>
<feature type="transmembrane region" description="Helical" evidence="2">
    <location>
        <begin position="484"/>
        <end position="503"/>
    </location>
</feature>
<evidence type="ECO:0000313" key="4">
    <source>
        <dbReference type="Proteomes" id="UP001596310"/>
    </source>
</evidence>
<reference evidence="4" key="1">
    <citation type="journal article" date="2019" name="Int. J. Syst. Evol. Microbiol.">
        <title>The Global Catalogue of Microorganisms (GCM) 10K type strain sequencing project: providing services to taxonomists for standard genome sequencing and annotation.</title>
        <authorList>
            <consortium name="The Broad Institute Genomics Platform"/>
            <consortium name="The Broad Institute Genome Sequencing Center for Infectious Disease"/>
            <person name="Wu L."/>
            <person name="Ma J."/>
        </authorList>
    </citation>
    <scope>NUCLEOTIDE SEQUENCE [LARGE SCALE GENOMIC DNA]</scope>
    <source>
        <strain evidence="4">CCM 8897</strain>
    </source>
</reference>
<evidence type="ECO:0000313" key="3">
    <source>
        <dbReference type="EMBL" id="MFC6314789.1"/>
    </source>
</evidence>
<organism evidence="3 4">
    <name type="scientific">Lapidilactobacillus achengensis</name>
    <dbReference type="NCBI Taxonomy" id="2486000"/>
    <lineage>
        <taxon>Bacteria</taxon>
        <taxon>Bacillati</taxon>
        <taxon>Bacillota</taxon>
        <taxon>Bacilli</taxon>
        <taxon>Lactobacillales</taxon>
        <taxon>Lactobacillaceae</taxon>
        <taxon>Lapidilactobacillus</taxon>
    </lineage>
</organism>
<feature type="transmembrane region" description="Helical" evidence="2">
    <location>
        <begin position="212"/>
        <end position="228"/>
    </location>
</feature>
<feature type="transmembrane region" description="Helical" evidence="2">
    <location>
        <begin position="460"/>
        <end position="478"/>
    </location>
</feature>
<feature type="transmembrane region" description="Helical" evidence="2">
    <location>
        <begin position="87"/>
        <end position="106"/>
    </location>
</feature>
<keyword evidence="2" id="KW-0812">Transmembrane</keyword>
<evidence type="ECO:0000256" key="2">
    <source>
        <dbReference type="SAM" id="Phobius"/>
    </source>
</evidence>
<feature type="transmembrane region" description="Helical" evidence="2">
    <location>
        <begin position="287"/>
        <end position="306"/>
    </location>
</feature>
<dbReference type="NCBIfam" id="TIGR03766">
    <property type="entry name" value="TIGR03766 family XrtG-associated glycosyltransferase"/>
    <property type="match status" value="1"/>
</dbReference>
<protein>
    <submittedName>
        <fullName evidence="3">TIGR03766 family XrtG-associated glycosyltransferase</fullName>
    </submittedName>
</protein>
<dbReference type="RefSeq" id="WP_125602181.1">
    <property type="nucleotide sequence ID" value="NZ_JBHSSM010000014.1"/>
</dbReference>
<accession>A0ABW1UPT8</accession>
<dbReference type="EMBL" id="JBHSSM010000014">
    <property type="protein sequence ID" value="MFC6314789.1"/>
    <property type="molecule type" value="Genomic_DNA"/>
</dbReference>
<keyword evidence="2" id="KW-1133">Transmembrane helix</keyword>
<dbReference type="InterPro" id="IPR021200">
    <property type="entry name" value="CHIM_prot"/>
</dbReference>
<feature type="compositionally biased region" description="Basic and acidic residues" evidence="1">
    <location>
        <begin position="629"/>
        <end position="642"/>
    </location>
</feature>
<proteinExistence type="predicted"/>
<keyword evidence="4" id="KW-1185">Reference proteome</keyword>
<name>A0ABW1UPT8_9LACO</name>
<dbReference type="Proteomes" id="UP001596310">
    <property type="component" value="Unassembled WGS sequence"/>
</dbReference>
<gene>
    <name evidence="3" type="ORF">ACFQHW_04305</name>
</gene>
<comment type="caution">
    <text evidence="3">The sequence shown here is derived from an EMBL/GenBank/DDBJ whole genome shotgun (WGS) entry which is preliminary data.</text>
</comment>
<sequence length="642" mass="70823">MRALAQFGHRVITVLWRLLFALTFFFAATSVNLIIGDNHTFGTSTTYVTTFFILGLVLFLLALRTYPRARRWAYSVFVEHQVRTASLLFALVVIGQIVFVSFVHPVSGFDSGMLNYAAVSVKHVQEPNIVAYYSLNQNNLPIMLLMRKIVVLTGQTSWQFFDFLTLALVDLSALINLRTVVILRRRSLGTALYLQAGWLAVFPSILMPYTDAWSIPFVALSLLGAAVISQRRFSLSHRSLGAALVGVSGAITYFIKPSAIIPLIAMIIVLLLTWLEQAQHWTRAGVTLTLCLGLTIGVSGASVYTVTNHAIKNQDYIAIDYSRNIPAIHFAAMGIYGQGGYAPRQAEAMAMLPTKAQKTAYSKEKLLKRLRQLGPWGYLRFLYQKQRNNTADGTFGWLKEGTFFRENQKPSQKGFANQLKNFIFLYGEHIADFRFLAQVWWVLLLGLIALSWGKQRGFREILRLALLGGFIFLLLFEGGRSRYLIQYLPCFLILATLDAPVTLRNLKAFVRHYRGAPAEPVSETVPIASVASVAPVAPVAASNTTAAQVPTTSIADHSLPLASTPAPATEKTAEITAAATPETPHSNAANVDAIPAKAAPIDPTAAAPSSKLERSNAHLLQSLNLVDQRTADHLHRPPEQQE</sequence>
<feature type="transmembrane region" description="Helical" evidence="2">
    <location>
        <begin position="47"/>
        <end position="66"/>
    </location>
</feature>
<feature type="transmembrane region" description="Helical" evidence="2">
    <location>
        <begin position="187"/>
        <end position="206"/>
    </location>
</feature>
<feature type="transmembrane region" description="Helical" evidence="2">
    <location>
        <begin position="435"/>
        <end position="453"/>
    </location>
</feature>
<feature type="transmembrane region" description="Helical" evidence="2">
    <location>
        <begin position="12"/>
        <end position="35"/>
    </location>
</feature>
<evidence type="ECO:0000256" key="1">
    <source>
        <dbReference type="SAM" id="MobiDB-lite"/>
    </source>
</evidence>